<dbReference type="PANTHER" id="PTHR34310">
    <property type="entry name" value="DUF427 DOMAIN PROTEIN (AFU_ORTHOLOGUE AFUA_3G02220)"/>
    <property type="match status" value="1"/>
</dbReference>
<proteinExistence type="predicted"/>
<dbReference type="InterPro" id="IPR038694">
    <property type="entry name" value="DUF427_sf"/>
</dbReference>
<dbReference type="Pfam" id="PF04248">
    <property type="entry name" value="NTP_transf_9"/>
    <property type="match status" value="2"/>
</dbReference>
<dbReference type="Gene3D" id="2.170.150.40">
    <property type="entry name" value="Domain of unknown function (DUF427)"/>
    <property type="match status" value="2"/>
</dbReference>
<dbReference type="InterPro" id="IPR007361">
    <property type="entry name" value="DUF427"/>
</dbReference>
<evidence type="ECO:0000313" key="3">
    <source>
        <dbReference type="Proteomes" id="UP000193200"/>
    </source>
</evidence>
<reference evidence="2 3" key="1">
    <citation type="submission" date="2017-03" db="EMBL/GenBank/DDBJ databases">
        <authorList>
            <person name="Afonso C.L."/>
            <person name="Miller P.J."/>
            <person name="Scott M.A."/>
            <person name="Spackman E."/>
            <person name="Goraichik I."/>
            <person name="Dimitrov K.M."/>
            <person name="Suarez D.L."/>
            <person name="Swayne D.E."/>
        </authorList>
    </citation>
    <scope>NUCLEOTIDE SEQUENCE [LARGE SCALE GENOMIC DNA]</scope>
    <source>
        <strain evidence="2 3">CECT 7691</strain>
    </source>
</reference>
<keyword evidence="3" id="KW-1185">Reference proteome</keyword>
<dbReference type="EMBL" id="FWFR01000001">
    <property type="protein sequence ID" value="SLN28310.1"/>
    <property type="molecule type" value="Genomic_DNA"/>
</dbReference>
<feature type="domain" description="DUF427" evidence="1">
    <location>
        <begin position="29"/>
        <end position="120"/>
    </location>
</feature>
<dbReference type="RefSeq" id="WP_085882223.1">
    <property type="nucleotide sequence ID" value="NZ_FWFR01000001.1"/>
</dbReference>
<organism evidence="2 3">
    <name type="scientific">Oceanibacterium hippocampi</name>
    <dbReference type="NCBI Taxonomy" id="745714"/>
    <lineage>
        <taxon>Bacteria</taxon>
        <taxon>Pseudomonadati</taxon>
        <taxon>Pseudomonadota</taxon>
        <taxon>Alphaproteobacteria</taxon>
        <taxon>Sneathiellales</taxon>
        <taxon>Sneathiellaceae</taxon>
        <taxon>Oceanibacterium</taxon>
    </lineage>
</organism>
<protein>
    <recommendedName>
        <fullName evidence="1">DUF427 domain-containing protein</fullName>
    </recommendedName>
</protein>
<accession>A0A1Y5RY84</accession>
<dbReference type="PANTHER" id="PTHR34310:SF8">
    <property type="entry name" value="CONSERVED PROTEIN"/>
    <property type="match status" value="1"/>
</dbReference>
<dbReference type="InParanoid" id="A0A1Y5RY84"/>
<evidence type="ECO:0000313" key="2">
    <source>
        <dbReference type="EMBL" id="SLN28310.1"/>
    </source>
</evidence>
<gene>
    <name evidence="2" type="ORF">OCH7691_00945</name>
</gene>
<name>A0A1Y5RY84_9PROT</name>
<dbReference type="OrthoDB" id="9815163at2"/>
<feature type="domain" description="DUF427" evidence="1">
    <location>
        <begin position="153"/>
        <end position="244"/>
    </location>
</feature>
<dbReference type="AlphaFoldDB" id="A0A1Y5RY84"/>
<dbReference type="Proteomes" id="UP000193200">
    <property type="component" value="Unassembled WGS sequence"/>
</dbReference>
<sequence length="266" mass="30278">MNEMSSGTAPGFAKHPGYVLEVLSTPKRVRVVFGGETLADTTAALIVRESGHMPVYYLPRADIRLDLLTATDHSSYCPFKGTAAYWSIAAGDKVAENAVWSYPSPYREAGALKDHMAFYWNRVDHWYEEDEEVLKHPRDPKVRVDVLSSRREVSVRLEGELVAKSSNALFVFETGMPVRYYLPAEDVRMDLLRPVETSSICPYKGKARYWQAELGGKVFDDIAWAYPDPFDEVRRIRDRIAFFDERVDEVFVDGIAQARPKTQWSA</sequence>
<evidence type="ECO:0000259" key="1">
    <source>
        <dbReference type="Pfam" id="PF04248"/>
    </source>
</evidence>